<dbReference type="Pfam" id="PF08665">
    <property type="entry name" value="PglZ"/>
    <property type="match status" value="1"/>
</dbReference>
<evidence type="ECO:0000256" key="1">
    <source>
        <dbReference type="ARBA" id="ARBA00022553"/>
    </source>
</evidence>
<feature type="modified residue" description="4-aspartylphosphate" evidence="3">
    <location>
        <position position="54"/>
    </location>
</feature>
<dbReference type="Gene3D" id="3.40.720.10">
    <property type="entry name" value="Alkaline Phosphatase, subunit A"/>
    <property type="match status" value="1"/>
</dbReference>
<dbReference type="InterPro" id="IPR050595">
    <property type="entry name" value="Bact_response_regulator"/>
</dbReference>
<name>A0ABN6EEU0_9BACT</name>
<proteinExistence type="predicted"/>
<dbReference type="CDD" id="cd00156">
    <property type="entry name" value="REC"/>
    <property type="match status" value="1"/>
</dbReference>
<dbReference type="InterPro" id="IPR017850">
    <property type="entry name" value="Alkaline_phosphatase_core_sf"/>
</dbReference>
<evidence type="ECO:0000256" key="2">
    <source>
        <dbReference type="ARBA" id="ARBA00023012"/>
    </source>
</evidence>
<dbReference type="SMART" id="SM00448">
    <property type="entry name" value="REC"/>
    <property type="match status" value="1"/>
</dbReference>
<protein>
    <submittedName>
        <fullName evidence="5">Two-component system response regulator</fullName>
    </submittedName>
</protein>
<evidence type="ECO:0000313" key="5">
    <source>
        <dbReference type="EMBL" id="BCS84407.1"/>
    </source>
</evidence>
<keyword evidence="2" id="KW-0902">Two-component regulatory system</keyword>
<keyword evidence="1 3" id="KW-0597">Phosphoprotein</keyword>
<dbReference type="RefSeq" id="WP_207154583.1">
    <property type="nucleotide sequence ID" value="NZ_AP024484.1"/>
</dbReference>
<reference evidence="5 6" key="1">
    <citation type="journal article" date="2022" name="Int. J. Syst. Evol. Microbiol.">
        <title>Prevotella herbatica sp. nov., a plant polysaccharide-decomposing anaerobic bacterium isolated from a methanogenic reactor.</title>
        <authorList>
            <person name="Uek A."/>
            <person name="Tonouchi A."/>
            <person name="Kaku N."/>
            <person name="Ueki K."/>
        </authorList>
    </citation>
    <scope>NUCLEOTIDE SEQUENCE [LARGE SCALE GENOMIC DNA]</scope>
    <source>
        <strain evidence="5 6">WR041</strain>
    </source>
</reference>
<organism evidence="5 6">
    <name type="scientific">Prevotella herbatica</name>
    <dbReference type="NCBI Taxonomy" id="2801997"/>
    <lineage>
        <taxon>Bacteria</taxon>
        <taxon>Pseudomonadati</taxon>
        <taxon>Bacteroidota</taxon>
        <taxon>Bacteroidia</taxon>
        <taxon>Bacteroidales</taxon>
        <taxon>Prevotellaceae</taxon>
        <taxon>Prevotella</taxon>
    </lineage>
</organism>
<dbReference type="Pfam" id="PF00072">
    <property type="entry name" value="Response_reg"/>
    <property type="match status" value="1"/>
</dbReference>
<evidence type="ECO:0000256" key="3">
    <source>
        <dbReference type="PROSITE-ProRule" id="PRU00169"/>
    </source>
</evidence>
<dbReference type="SUPFAM" id="SSF52172">
    <property type="entry name" value="CheY-like"/>
    <property type="match status" value="1"/>
</dbReference>
<dbReference type="PANTHER" id="PTHR44591">
    <property type="entry name" value="STRESS RESPONSE REGULATOR PROTEIN 1"/>
    <property type="match status" value="1"/>
</dbReference>
<gene>
    <name evidence="5" type="primary">porX</name>
    <name evidence="5" type="ORF">prwr041_03000</name>
</gene>
<dbReference type="PROSITE" id="PS50110">
    <property type="entry name" value="RESPONSE_REGULATORY"/>
    <property type="match status" value="1"/>
</dbReference>
<dbReference type="Gene3D" id="3.40.50.2300">
    <property type="match status" value="1"/>
</dbReference>
<evidence type="ECO:0000313" key="6">
    <source>
        <dbReference type="Proteomes" id="UP001319045"/>
    </source>
</evidence>
<feature type="domain" description="Response regulatory" evidence="4">
    <location>
        <begin position="5"/>
        <end position="119"/>
    </location>
</feature>
<dbReference type="InterPro" id="IPR001789">
    <property type="entry name" value="Sig_transdc_resp-reg_receiver"/>
</dbReference>
<accession>A0ABN6EEU0</accession>
<dbReference type="PANTHER" id="PTHR44591:SF14">
    <property type="entry name" value="PROTEIN PILG"/>
    <property type="match status" value="1"/>
</dbReference>
<keyword evidence="6" id="KW-1185">Reference proteome</keyword>
<dbReference type="EMBL" id="AP024484">
    <property type="protein sequence ID" value="BCS84407.1"/>
    <property type="molecule type" value="Genomic_DNA"/>
</dbReference>
<evidence type="ECO:0000259" key="4">
    <source>
        <dbReference type="PROSITE" id="PS50110"/>
    </source>
</evidence>
<dbReference type="Proteomes" id="UP001319045">
    <property type="component" value="Chromosome"/>
</dbReference>
<dbReference type="SUPFAM" id="SSF53649">
    <property type="entry name" value="Alkaline phosphatase-like"/>
    <property type="match status" value="1"/>
</dbReference>
<sequence>MSNGKLLWVDDEIDLLRAHIIFLEKREYDVTTISNGEDAIELCRNTTFDLILLDEMMPGLTGLETLQRIKDIQPTTPIVMVTKSEEENIMNQAIGRKIADYLIKPVNPSQILIALKKNIHKRELVTEVTQSGYREDFNKISISIDDCNSFDDWTEIYRLLTKWELELSNADSKMLEMLQMQKEEANNAFAKYIQKNYMQWMENAKNRPLMSNDIFKTNIFPTLDNKEKAFCIVIDNLRYDHWKILANEISNLFEIKENMYMSILPTATQYGRNAIFSGLMPYDIQKMYPDLWVDEDEDEGKNVNEEALIQTQFDRYRRHETFSYHKINDSQTIDKLIERFGELEKYDLNVVVINFIDMLSHARTESKMVRELANNESAYRSITQSWLKHSGIAELFHLLSHKDYKVVITTDHGSIRANKPIKIIGDKNTNTNLRYKLGKNLNYDSRQVFEIKDPHKANLPSPNISTSYVFATGDSFFAYPNNYNYYATYYKNTFQHGGISMEEMLIPLISMTRRKKE</sequence>
<dbReference type="InterPro" id="IPR011006">
    <property type="entry name" value="CheY-like_superfamily"/>
</dbReference>